<evidence type="ECO:0000313" key="3">
    <source>
        <dbReference type="Proteomes" id="UP000736672"/>
    </source>
</evidence>
<feature type="compositionally biased region" description="Low complexity" evidence="1">
    <location>
        <begin position="320"/>
        <end position="365"/>
    </location>
</feature>
<feature type="compositionally biased region" description="Polar residues" evidence="1">
    <location>
        <begin position="379"/>
        <end position="391"/>
    </location>
</feature>
<feature type="region of interest" description="Disordered" evidence="1">
    <location>
        <begin position="251"/>
        <end position="547"/>
    </location>
</feature>
<gene>
    <name evidence="2" type="ORF">B0J15DRAFT_413894</name>
</gene>
<feature type="compositionally biased region" description="Polar residues" evidence="1">
    <location>
        <begin position="142"/>
        <end position="160"/>
    </location>
</feature>
<comment type="caution">
    <text evidence="2">The sequence shown here is derived from an EMBL/GenBank/DDBJ whole genome shotgun (WGS) entry which is preliminary data.</text>
</comment>
<feature type="compositionally biased region" description="Basic residues" evidence="1">
    <location>
        <begin position="477"/>
        <end position="487"/>
    </location>
</feature>
<evidence type="ECO:0000313" key="2">
    <source>
        <dbReference type="EMBL" id="KAH7273651.1"/>
    </source>
</evidence>
<feature type="compositionally biased region" description="Polar residues" evidence="1">
    <location>
        <begin position="254"/>
        <end position="267"/>
    </location>
</feature>
<dbReference type="EMBL" id="JAGTJS010000002">
    <property type="protein sequence ID" value="KAH7273651.1"/>
    <property type="molecule type" value="Genomic_DNA"/>
</dbReference>
<feature type="compositionally biased region" description="Polar residues" evidence="1">
    <location>
        <begin position="503"/>
        <end position="547"/>
    </location>
</feature>
<proteinExistence type="predicted"/>
<feature type="compositionally biased region" description="Polar residues" evidence="1">
    <location>
        <begin position="429"/>
        <end position="445"/>
    </location>
</feature>
<organism evidence="2 3">
    <name type="scientific">Fusarium solani</name>
    <name type="common">Filamentous fungus</name>
    <dbReference type="NCBI Taxonomy" id="169388"/>
    <lineage>
        <taxon>Eukaryota</taxon>
        <taxon>Fungi</taxon>
        <taxon>Dikarya</taxon>
        <taxon>Ascomycota</taxon>
        <taxon>Pezizomycotina</taxon>
        <taxon>Sordariomycetes</taxon>
        <taxon>Hypocreomycetidae</taxon>
        <taxon>Hypocreales</taxon>
        <taxon>Nectriaceae</taxon>
        <taxon>Fusarium</taxon>
        <taxon>Fusarium solani species complex</taxon>
    </lineage>
</organism>
<protein>
    <submittedName>
        <fullName evidence="2">Uncharacterized protein</fullName>
    </submittedName>
</protein>
<feature type="region of interest" description="Disordered" evidence="1">
    <location>
        <begin position="135"/>
        <end position="186"/>
    </location>
</feature>
<evidence type="ECO:0000256" key="1">
    <source>
        <dbReference type="SAM" id="MobiDB-lite"/>
    </source>
</evidence>
<accession>A0A9P9RBN7</accession>
<dbReference type="AlphaFoldDB" id="A0A9P9RBN7"/>
<feature type="compositionally biased region" description="Polar residues" evidence="1">
    <location>
        <begin position="168"/>
        <end position="182"/>
    </location>
</feature>
<keyword evidence="3" id="KW-1185">Reference proteome</keyword>
<sequence>MDQANRRQRPSKAGERVFKTKTCNVPSLTELRKSLGYGHRGEERDIAFKRALTAQVETFVSKDNLPGVSFTKWKTPAHQKGLREMTKDFLVIKQKGLEFWPDDPNSSNKRPLEYTRDYDQIHRLLTKVFYRTAREHKRKQCTAPTTQESNQRPKVTSMKQSHSDKNSNEQTSRQAYSDSRGQSADDPIELDIMQPTTNASAPPADVDPFAESARRFTNEHCMPPEVPDGIPPEEEPINQVWDMRDDFLNIQVPRDSNPTSNIPSHATTVEDPYQGPNSPTEDTHVPRHRGKRPAQSYPIQDVRPAKVPRQAQDNIEVDAGSSTRGPSSNNSSANVPSTSNSSSSFAPASAPSQDVPPVDPSSAAPSKKRGYTHHEHTITRASSRLQKQAQHPNFAGEQTVDRAILTSSSEEEQDNDAEHEVQEPPRPTVNVSNGTSRHENPSTTAPRGDATEPAAEKPASKPRKNASRKQASTKKQTSTKKISKPRAPRASAKRGPAQESPAGPSTQRNSMQQQANGSSTSGPGTRQSQTGQPQTEQNQPPRNNTVPSAEEIQVIDSSSFFFFRHDSTEYMAWTPGANASQILFQMSLSEFMQDLGWDNAQTLYMSLDDSANLLADPYGANIKPGDNDMFNKMRRIWVRQMQRCYQRTREPNLEFVLRFKEKQA</sequence>
<name>A0A9P9RBN7_FUSSL</name>
<dbReference type="Proteomes" id="UP000736672">
    <property type="component" value="Unassembled WGS sequence"/>
</dbReference>
<dbReference type="OrthoDB" id="5085358at2759"/>
<reference evidence="2" key="1">
    <citation type="journal article" date="2021" name="Nat. Commun.">
        <title>Genetic determinants of endophytism in the Arabidopsis root mycobiome.</title>
        <authorList>
            <person name="Mesny F."/>
            <person name="Miyauchi S."/>
            <person name="Thiergart T."/>
            <person name="Pickel B."/>
            <person name="Atanasova L."/>
            <person name="Karlsson M."/>
            <person name="Huettel B."/>
            <person name="Barry K.W."/>
            <person name="Haridas S."/>
            <person name="Chen C."/>
            <person name="Bauer D."/>
            <person name="Andreopoulos W."/>
            <person name="Pangilinan J."/>
            <person name="LaButti K."/>
            <person name="Riley R."/>
            <person name="Lipzen A."/>
            <person name="Clum A."/>
            <person name="Drula E."/>
            <person name="Henrissat B."/>
            <person name="Kohler A."/>
            <person name="Grigoriev I.V."/>
            <person name="Martin F.M."/>
            <person name="Hacquard S."/>
        </authorList>
    </citation>
    <scope>NUCLEOTIDE SEQUENCE</scope>
    <source>
        <strain evidence="2">FSSC 5 MPI-SDFR-AT-0091</strain>
    </source>
</reference>